<organism evidence="1 2">
    <name type="scientific">Coniosporium uncinatum</name>
    <dbReference type="NCBI Taxonomy" id="93489"/>
    <lineage>
        <taxon>Eukaryota</taxon>
        <taxon>Fungi</taxon>
        <taxon>Dikarya</taxon>
        <taxon>Ascomycota</taxon>
        <taxon>Pezizomycotina</taxon>
        <taxon>Dothideomycetes</taxon>
        <taxon>Dothideomycetes incertae sedis</taxon>
        <taxon>Coniosporium</taxon>
    </lineage>
</organism>
<evidence type="ECO:0000313" key="2">
    <source>
        <dbReference type="Proteomes" id="UP001186974"/>
    </source>
</evidence>
<name>A0ACC3D7Y7_9PEZI</name>
<comment type="caution">
    <text evidence="1">The sequence shown here is derived from an EMBL/GenBank/DDBJ whole genome shotgun (WGS) entry which is preliminary data.</text>
</comment>
<reference evidence="1" key="1">
    <citation type="submission" date="2024-09" db="EMBL/GenBank/DDBJ databases">
        <title>Black Yeasts Isolated from many extreme environments.</title>
        <authorList>
            <person name="Coleine C."/>
            <person name="Stajich J.E."/>
            <person name="Selbmann L."/>
        </authorList>
    </citation>
    <scope>NUCLEOTIDE SEQUENCE</scope>
    <source>
        <strain evidence="1">CCFEE 5737</strain>
    </source>
</reference>
<proteinExistence type="predicted"/>
<sequence>MSTVVSPRPSLSIRSPSTSNSTRTSLDLPANANASSATTAARAPPAQTQRRNRAALREFYGLKNAPAPAGATGESAEKVGGSEGLSELDREGFDAEGYVKGILEREGLEGVLRVESGLINEIRGLDGERKALVYDNYSKLIAATDTIRKMRTNMDPLTPATSTLSPAISHIVETASALSSSLAERAGPIANSGSAANSAAEDKERQKQTVRWVLDAPQRIRILVSDEKPDAARVEWEEVHPLLDKWNGVQGVEELKRECEQILKGNRAD</sequence>
<evidence type="ECO:0000313" key="1">
    <source>
        <dbReference type="EMBL" id="KAK3063133.1"/>
    </source>
</evidence>
<dbReference type="Proteomes" id="UP001186974">
    <property type="component" value="Unassembled WGS sequence"/>
</dbReference>
<gene>
    <name evidence="1" type="ORF">LTS18_002666</name>
</gene>
<accession>A0ACC3D7Y7</accession>
<protein>
    <submittedName>
        <fullName evidence="1">Uncharacterized protein</fullName>
    </submittedName>
</protein>
<dbReference type="EMBL" id="JAWDJW010006978">
    <property type="protein sequence ID" value="KAK3063133.1"/>
    <property type="molecule type" value="Genomic_DNA"/>
</dbReference>
<keyword evidence="2" id="KW-1185">Reference proteome</keyword>